<keyword evidence="3" id="KW-1185">Reference proteome</keyword>
<dbReference type="EMBL" id="BIMR01000064">
    <property type="protein sequence ID" value="GCE75988.1"/>
    <property type="molecule type" value="Genomic_DNA"/>
</dbReference>
<dbReference type="InterPro" id="IPR009326">
    <property type="entry name" value="DUF984"/>
</dbReference>
<reference evidence="2 3" key="1">
    <citation type="submission" date="2019-01" db="EMBL/GenBank/DDBJ databases">
        <title>Draft genome sequence of Cellulomonas takizawaensis strain TKZ-21.</title>
        <authorList>
            <person name="Yamamura H."/>
            <person name="Hayashi T."/>
            <person name="Hamada M."/>
            <person name="Serisawa Y."/>
            <person name="Matsuyama K."/>
            <person name="Nakagawa Y."/>
            <person name="Otoguro M."/>
            <person name="Yanagida F."/>
            <person name="Hayakawa M."/>
        </authorList>
    </citation>
    <scope>NUCLEOTIDE SEQUENCE [LARGE SCALE GENOMIC DNA]</scope>
    <source>
        <strain evidence="2 3">NBRC12680</strain>
    </source>
</reference>
<proteinExistence type="predicted"/>
<dbReference type="SMART" id="SM01022">
    <property type="entry name" value="ASCH"/>
    <property type="match status" value="1"/>
</dbReference>
<dbReference type="Pfam" id="PF04266">
    <property type="entry name" value="ASCH"/>
    <property type="match status" value="1"/>
</dbReference>
<name>A0A402DPF0_9CELL</name>
<evidence type="ECO:0000313" key="3">
    <source>
        <dbReference type="Proteomes" id="UP000289954"/>
    </source>
</evidence>
<organism evidence="2 3">
    <name type="scientific">Cellulomonas biazotea</name>
    <dbReference type="NCBI Taxonomy" id="1709"/>
    <lineage>
        <taxon>Bacteria</taxon>
        <taxon>Bacillati</taxon>
        <taxon>Actinomycetota</taxon>
        <taxon>Actinomycetes</taxon>
        <taxon>Micrococcales</taxon>
        <taxon>Cellulomonadaceae</taxon>
        <taxon>Cellulomonas</taxon>
    </lineage>
</organism>
<dbReference type="AlphaFoldDB" id="A0A402DPF0"/>
<dbReference type="Proteomes" id="UP000289954">
    <property type="component" value="Unassembled WGS sequence"/>
</dbReference>
<dbReference type="InterPro" id="IPR007374">
    <property type="entry name" value="ASCH_domain"/>
</dbReference>
<comment type="caution">
    <text evidence="2">The sequence shown here is derived from an EMBL/GenBank/DDBJ whole genome shotgun (WGS) entry which is preliminary data.</text>
</comment>
<accession>A0A402DPF0</accession>
<dbReference type="PANTHER" id="PTHR39203:SF1">
    <property type="entry name" value="CYTOPLASMIC PROTEIN"/>
    <property type="match status" value="1"/>
</dbReference>
<sequence length="176" mass="19125">MTEPTHDEDQRISAFWQAARGHLGMGKLDAVMGEMPKDVVPPPSWSFGDSPVLADQLLSLVLDGRKTGTSTALAEFEAEGVELPVVGDLSIVVDGAGEPRALLRTTEVVVVPFDQVGEDHARAEGEDDLSLASWRTEHERYWRRVLGDDAFAPDLAVVTERFELVYPTSGPTPAVD</sequence>
<gene>
    <name evidence="2" type="ORF">CBZ_10440</name>
</gene>
<evidence type="ECO:0000313" key="2">
    <source>
        <dbReference type="EMBL" id="GCE75988.1"/>
    </source>
</evidence>
<dbReference type="SUPFAM" id="SSF88697">
    <property type="entry name" value="PUA domain-like"/>
    <property type="match status" value="1"/>
</dbReference>
<feature type="domain" description="ASCH" evidence="1">
    <location>
        <begin position="45"/>
        <end position="166"/>
    </location>
</feature>
<protein>
    <recommendedName>
        <fullName evidence="1">ASCH domain-containing protein</fullName>
    </recommendedName>
</protein>
<dbReference type="Gene3D" id="3.10.400.10">
    <property type="entry name" value="Sulfate adenylyltransferase"/>
    <property type="match status" value="1"/>
</dbReference>
<dbReference type="RefSeq" id="WP_130780597.1">
    <property type="nucleotide sequence ID" value="NZ_BIMR01000064.1"/>
</dbReference>
<evidence type="ECO:0000259" key="1">
    <source>
        <dbReference type="SMART" id="SM01022"/>
    </source>
</evidence>
<dbReference type="InterPro" id="IPR015947">
    <property type="entry name" value="PUA-like_sf"/>
</dbReference>
<dbReference type="PANTHER" id="PTHR39203">
    <property type="entry name" value="CYTOPLASMIC PROTEIN-RELATED"/>
    <property type="match status" value="1"/>
</dbReference>
<dbReference type="CDD" id="cd06553">
    <property type="entry name" value="ASCH_Ef3133_like"/>
    <property type="match status" value="1"/>
</dbReference>
<dbReference type="OrthoDB" id="9807542at2"/>